<accession>A0A6G1IS86</accession>
<name>A0A6G1IS86_9PLEO</name>
<dbReference type="AlphaFoldDB" id="A0A6G1IS86"/>
<keyword evidence="3" id="KW-1185">Reference proteome</keyword>
<gene>
    <name evidence="2" type="ORF">K458DRAFT_88384</name>
</gene>
<evidence type="ECO:0000313" key="2">
    <source>
        <dbReference type="EMBL" id="KAF2680840.1"/>
    </source>
</evidence>
<sequence length="220" mass="24188">MRRPLRGDSPSHALKHTRGLGVGRVAAHDALCPRPAHGHVALLRALARSLYIHVASLSPLADRRADSGAVPRPLPRPADVVVHMCRHRSDGRRRGNTTVPKLHVHVFFNTPESAVMKETRHLTLQGCAFCARNESSQPPPSLFFQHPGRLDARASPRRHYSTLPYGALGPARPRPHRPRSSSPCQLMDIAPEPDDRQSVFLRASLQMKGAAPLCAKRSAL</sequence>
<dbReference type="EMBL" id="MU005594">
    <property type="protein sequence ID" value="KAF2680840.1"/>
    <property type="molecule type" value="Genomic_DNA"/>
</dbReference>
<evidence type="ECO:0000313" key="3">
    <source>
        <dbReference type="Proteomes" id="UP000799291"/>
    </source>
</evidence>
<organism evidence="2 3">
    <name type="scientific">Lentithecium fluviatile CBS 122367</name>
    <dbReference type="NCBI Taxonomy" id="1168545"/>
    <lineage>
        <taxon>Eukaryota</taxon>
        <taxon>Fungi</taxon>
        <taxon>Dikarya</taxon>
        <taxon>Ascomycota</taxon>
        <taxon>Pezizomycotina</taxon>
        <taxon>Dothideomycetes</taxon>
        <taxon>Pleosporomycetidae</taxon>
        <taxon>Pleosporales</taxon>
        <taxon>Massarineae</taxon>
        <taxon>Lentitheciaceae</taxon>
        <taxon>Lentithecium</taxon>
    </lineage>
</organism>
<protein>
    <submittedName>
        <fullName evidence="2">Uncharacterized protein</fullName>
    </submittedName>
</protein>
<proteinExistence type="predicted"/>
<reference evidence="2" key="1">
    <citation type="journal article" date="2020" name="Stud. Mycol.">
        <title>101 Dothideomycetes genomes: a test case for predicting lifestyles and emergence of pathogens.</title>
        <authorList>
            <person name="Haridas S."/>
            <person name="Albert R."/>
            <person name="Binder M."/>
            <person name="Bloem J."/>
            <person name="Labutti K."/>
            <person name="Salamov A."/>
            <person name="Andreopoulos B."/>
            <person name="Baker S."/>
            <person name="Barry K."/>
            <person name="Bills G."/>
            <person name="Bluhm B."/>
            <person name="Cannon C."/>
            <person name="Castanera R."/>
            <person name="Culley D."/>
            <person name="Daum C."/>
            <person name="Ezra D."/>
            <person name="Gonzalez J."/>
            <person name="Henrissat B."/>
            <person name="Kuo A."/>
            <person name="Liang C."/>
            <person name="Lipzen A."/>
            <person name="Lutzoni F."/>
            <person name="Magnuson J."/>
            <person name="Mondo S."/>
            <person name="Nolan M."/>
            <person name="Ohm R."/>
            <person name="Pangilinan J."/>
            <person name="Park H.-J."/>
            <person name="Ramirez L."/>
            <person name="Alfaro M."/>
            <person name="Sun H."/>
            <person name="Tritt A."/>
            <person name="Yoshinaga Y."/>
            <person name="Zwiers L.-H."/>
            <person name="Turgeon B."/>
            <person name="Goodwin S."/>
            <person name="Spatafora J."/>
            <person name="Crous P."/>
            <person name="Grigoriev I."/>
        </authorList>
    </citation>
    <scope>NUCLEOTIDE SEQUENCE</scope>
    <source>
        <strain evidence="2">CBS 122367</strain>
    </source>
</reference>
<dbReference type="Proteomes" id="UP000799291">
    <property type="component" value="Unassembled WGS sequence"/>
</dbReference>
<feature type="region of interest" description="Disordered" evidence="1">
    <location>
        <begin position="163"/>
        <end position="185"/>
    </location>
</feature>
<evidence type="ECO:0000256" key="1">
    <source>
        <dbReference type="SAM" id="MobiDB-lite"/>
    </source>
</evidence>